<comment type="similarity">
    <text evidence="2">Belongs to the short-chain dehydrogenases/reductases (SDR) family.</text>
</comment>
<dbReference type="AlphaFoldDB" id="A0A540LJ29"/>
<dbReference type="PRINTS" id="PR00081">
    <property type="entry name" value="GDHRDH"/>
</dbReference>
<evidence type="ECO:0000256" key="6">
    <source>
        <dbReference type="ARBA" id="ARBA00022857"/>
    </source>
</evidence>
<keyword evidence="4" id="KW-0444">Lipid biosynthesis</keyword>
<keyword evidence="6" id="KW-0521">NADP</keyword>
<keyword evidence="5" id="KW-0276">Fatty acid metabolism</keyword>
<dbReference type="STRING" id="106549.A0A540LJ29"/>
<accession>A0A540LJ29</accession>
<dbReference type="SUPFAM" id="SSF51735">
    <property type="entry name" value="NAD(P)-binding Rossmann-fold domains"/>
    <property type="match status" value="1"/>
</dbReference>
<dbReference type="InterPro" id="IPR050259">
    <property type="entry name" value="SDR"/>
</dbReference>
<dbReference type="Pfam" id="PF13561">
    <property type="entry name" value="adh_short_C2"/>
    <property type="match status" value="1"/>
</dbReference>
<evidence type="ECO:0000256" key="8">
    <source>
        <dbReference type="ARBA" id="ARBA00048508"/>
    </source>
</evidence>
<comment type="pathway">
    <text evidence="1">Lipid metabolism; fatty acid biosynthesis.</text>
</comment>
<evidence type="ECO:0000256" key="3">
    <source>
        <dbReference type="ARBA" id="ARBA00012948"/>
    </source>
</evidence>
<organism evidence="9 10">
    <name type="scientific">Malus baccata</name>
    <name type="common">Siberian crab apple</name>
    <name type="synonym">Pyrus baccata</name>
    <dbReference type="NCBI Taxonomy" id="106549"/>
    <lineage>
        <taxon>Eukaryota</taxon>
        <taxon>Viridiplantae</taxon>
        <taxon>Streptophyta</taxon>
        <taxon>Embryophyta</taxon>
        <taxon>Tracheophyta</taxon>
        <taxon>Spermatophyta</taxon>
        <taxon>Magnoliopsida</taxon>
        <taxon>eudicotyledons</taxon>
        <taxon>Gunneridae</taxon>
        <taxon>Pentapetalae</taxon>
        <taxon>rosids</taxon>
        <taxon>fabids</taxon>
        <taxon>Rosales</taxon>
        <taxon>Rosaceae</taxon>
        <taxon>Amygdaloideae</taxon>
        <taxon>Maleae</taxon>
        <taxon>Malus</taxon>
    </lineage>
</organism>
<protein>
    <recommendedName>
        <fullName evidence="3">3-oxoacyl-[acyl-carrier-protein] reductase</fullName>
        <ecNumber evidence="3">1.1.1.100</ecNumber>
    </recommendedName>
</protein>
<dbReference type="PANTHER" id="PTHR42879:SF2">
    <property type="entry name" value="3-OXOACYL-[ACYL-CARRIER-PROTEIN] REDUCTASE FABG"/>
    <property type="match status" value="1"/>
</dbReference>
<evidence type="ECO:0000256" key="5">
    <source>
        <dbReference type="ARBA" id="ARBA00022832"/>
    </source>
</evidence>
<evidence type="ECO:0000256" key="2">
    <source>
        <dbReference type="ARBA" id="ARBA00006484"/>
    </source>
</evidence>
<dbReference type="Gene3D" id="3.40.50.720">
    <property type="entry name" value="NAD(P)-binding Rossmann-like Domain"/>
    <property type="match status" value="1"/>
</dbReference>
<dbReference type="EMBL" id="VIEB01000564">
    <property type="protein sequence ID" value="TQD86454.1"/>
    <property type="molecule type" value="Genomic_DNA"/>
</dbReference>
<dbReference type="EC" id="1.1.1.100" evidence="3"/>
<dbReference type="GO" id="GO:0004316">
    <property type="term" value="F:3-oxoacyl-[acyl-carrier-protein] reductase (NADPH) activity"/>
    <property type="evidence" value="ECO:0007669"/>
    <property type="project" value="UniProtKB-EC"/>
</dbReference>
<dbReference type="PANTHER" id="PTHR42879">
    <property type="entry name" value="3-OXOACYL-(ACYL-CARRIER-PROTEIN) REDUCTASE"/>
    <property type="match status" value="1"/>
</dbReference>
<dbReference type="InterPro" id="IPR002347">
    <property type="entry name" value="SDR_fam"/>
</dbReference>
<keyword evidence="7" id="KW-0443">Lipid metabolism</keyword>
<dbReference type="InterPro" id="IPR020904">
    <property type="entry name" value="Sc_DH/Rdtase_CS"/>
</dbReference>
<dbReference type="InterPro" id="IPR036291">
    <property type="entry name" value="NAD(P)-bd_dom_sf"/>
</dbReference>
<comment type="caution">
    <text evidence="9">The sequence shown here is derived from an EMBL/GenBank/DDBJ whole genome shotgun (WGS) entry which is preliminary data.</text>
</comment>
<sequence>MAASIAFNTVGAPARFSRQLSHPRSSYPLLGGLKLSHAAPARFSSSSSSSSGSRSRIAFFMSLSSKEAEQVSKEIEASGGQALTFGGDVSKEEDVAAMIKTANYSAAKAGVIGFTKSVAKEYSSRNINVNAVAPGFIASDMTSKLGEDVEKKILGSIPLGRYGQPEEVAGLVEFLALYPSASYITGQVIFSLRSDSFLGQIRKGHSIDLVFLLIRCRS</sequence>
<proteinExistence type="inferred from homology"/>
<reference evidence="9 10" key="1">
    <citation type="journal article" date="2019" name="G3 (Bethesda)">
        <title>Sequencing of a Wild Apple (Malus baccata) Genome Unravels the Differences Between Cultivated and Wild Apple Species Regarding Disease Resistance and Cold Tolerance.</title>
        <authorList>
            <person name="Chen X."/>
        </authorList>
    </citation>
    <scope>NUCLEOTIDE SEQUENCE [LARGE SCALE GENOMIC DNA]</scope>
    <source>
        <strain evidence="10">cv. Shandingzi</strain>
        <tissue evidence="9">Leaves</tissue>
    </source>
</reference>
<evidence type="ECO:0000313" key="10">
    <source>
        <dbReference type="Proteomes" id="UP000315295"/>
    </source>
</evidence>
<dbReference type="GO" id="GO:0006633">
    <property type="term" value="P:fatty acid biosynthetic process"/>
    <property type="evidence" value="ECO:0007669"/>
    <property type="project" value="UniProtKB-KW"/>
</dbReference>
<evidence type="ECO:0000313" key="9">
    <source>
        <dbReference type="EMBL" id="TQD86454.1"/>
    </source>
</evidence>
<name>A0A540LJ29_MALBA</name>
<evidence type="ECO:0000256" key="7">
    <source>
        <dbReference type="ARBA" id="ARBA00023160"/>
    </source>
</evidence>
<evidence type="ECO:0000256" key="4">
    <source>
        <dbReference type="ARBA" id="ARBA00022516"/>
    </source>
</evidence>
<dbReference type="Proteomes" id="UP000315295">
    <property type="component" value="Unassembled WGS sequence"/>
</dbReference>
<keyword evidence="7" id="KW-0275">Fatty acid biosynthesis</keyword>
<dbReference type="PROSITE" id="PS00061">
    <property type="entry name" value="ADH_SHORT"/>
    <property type="match status" value="1"/>
</dbReference>
<comment type="catalytic activity">
    <reaction evidence="8">
        <text>a (3R)-hydroxyacyl-[ACP] + NADP(+) = a 3-oxoacyl-[ACP] + NADPH + H(+)</text>
        <dbReference type="Rhea" id="RHEA:17397"/>
        <dbReference type="Rhea" id="RHEA-COMP:9916"/>
        <dbReference type="Rhea" id="RHEA-COMP:9945"/>
        <dbReference type="ChEBI" id="CHEBI:15378"/>
        <dbReference type="ChEBI" id="CHEBI:57783"/>
        <dbReference type="ChEBI" id="CHEBI:58349"/>
        <dbReference type="ChEBI" id="CHEBI:78776"/>
        <dbReference type="ChEBI" id="CHEBI:78827"/>
        <dbReference type="EC" id="1.1.1.100"/>
    </reaction>
</comment>
<keyword evidence="10" id="KW-1185">Reference proteome</keyword>
<gene>
    <name evidence="9" type="ORF">C1H46_027943</name>
</gene>
<evidence type="ECO:0000256" key="1">
    <source>
        <dbReference type="ARBA" id="ARBA00005194"/>
    </source>
</evidence>